<dbReference type="Gene3D" id="3.90.25.10">
    <property type="entry name" value="UDP-galactose 4-epimerase, domain 1"/>
    <property type="match status" value="1"/>
</dbReference>
<dbReference type="STRING" id="1419482.SAMN05444266_10335"/>
<keyword evidence="3" id="KW-1185">Reference proteome</keyword>
<dbReference type="OrthoDB" id="2149806at2"/>
<dbReference type="InterPro" id="IPR051604">
    <property type="entry name" value="Ergot_Alk_Oxidoreductase"/>
</dbReference>
<dbReference type="Proteomes" id="UP000184420">
    <property type="component" value="Unassembled WGS sequence"/>
</dbReference>
<protein>
    <submittedName>
        <fullName evidence="2">Uncharacterized conserved protein YbjT, contains NAD(P)-binding and DUF2867 domains</fullName>
    </submittedName>
</protein>
<dbReference type="InterPro" id="IPR036291">
    <property type="entry name" value="NAD(P)-bd_dom_sf"/>
</dbReference>
<dbReference type="PANTHER" id="PTHR43162:SF1">
    <property type="entry name" value="PRESTALK A DIFFERENTIATION PROTEIN A"/>
    <property type="match status" value="1"/>
</dbReference>
<feature type="domain" description="NmrA-like" evidence="1">
    <location>
        <begin position="2"/>
        <end position="257"/>
    </location>
</feature>
<proteinExistence type="predicted"/>
<accession>A0A1M6ZWD7</accession>
<name>A0A1M6ZWD7_9BACT</name>
<dbReference type="AlphaFoldDB" id="A0A1M6ZWD7"/>
<dbReference type="EMBL" id="FRBL01000003">
    <property type="protein sequence ID" value="SHL34821.1"/>
    <property type="molecule type" value="Genomic_DNA"/>
</dbReference>
<gene>
    <name evidence="2" type="ORF">SAMN05444266_10335</name>
</gene>
<evidence type="ECO:0000313" key="3">
    <source>
        <dbReference type="Proteomes" id="UP000184420"/>
    </source>
</evidence>
<dbReference type="Gene3D" id="3.40.50.720">
    <property type="entry name" value="NAD(P)-binding Rossmann-like Domain"/>
    <property type="match status" value="1"/>
</dbReference>
<organism evidence="2 3">
    <name type="scientific">Chitinophaga jiangningensis</name>
    <dbReference type="NCBI Taxonomy" id="1419482"/>
    <lineage>
        <taxon>Bacteria</taxon>
        <taxon>Pseudomonadati</taxon>
        <taxon>Bacteroidota</taxon>
        <taxon>Chitinophagia</taxon>
        <taxon>Chitinophagales</taxon>
        <taxon>Chitinophagaceae</taxon>
        <taxon>Chitinophaga</taxon>
    </lineage>
</organism>
<dbReference type="PANTHER" id="PTHR43162">
    <property type="match status" value="1"/>
</dbReference>
<evidence type="ECO:0000259" key="1">
    <source>
        <dbReference type="Pfam" id="PF05368"/>
    </source>
</evidence>
<sequence>MKIVITGSIGNISQPLAKQLIAADHAVTIISSNPVKAAAIEALGASAAIGALEDTAFLTTAFSGADAVYTMTPPSFNTNDFIAYAVNIGNSYAQAIGAAGVKRVVNLSSIGAHLASGNGPIAGIHQSEKILNKIPGIGLTHVRAPFFYYNFLNNVEMVRHMGIIGNNYPADTRIVLVHPAEIAATVAEALQQPVEGVTVKYIYSDDRTAADIAATLGSAIGKADLPWVNFDDEGTKKALLDNGMSEDMAGRFVEIGQALRNGILWSEFDQHLPTAGKIKLEDFAKEFAAIYNS</sequence>
<dbReference type="InterPro" id="IPR008030">
    <property type="entry name" value="NmrA-like"/>
</dbReference>
<dbReference type="RefSeq" id="WP_073079656.1">
    <property type="nucleotide sequence ID" value="NZ_FRBL01000003.1"/>
</dbReference>
<dbReference type="Pfam" id="PF05368">
    <property type="entry name" value="NmrA"/>
    <property type="match status" value="1"/>
</dbReference>
<reference evidence="2 3" key="1">
    <citation type="submission" date="2016-11" db="EMBL/GenBank/DDBJ databases">
        <authorList>
            <person name="Jaros S."/>
            <person name="Januszkiewicz K."/>
            <person name="Wedrychowicz H."/>
        </authorList>
    </citation>
    <scope>NUCLEOTIDE SEQUENCE [LARGE SCALE GENOMIC DNA]</scope>
    <source>
        <strain evidence="2 3">DSM 27406</strain>
    </source>
</reference>
<dbReference type="SUPFAM" id="SSF51735">
    <property type="entry name" value="NAD(P)-binding Rossmann-fold domains"/>
    <property type="match status" value="1"/>
</dbReference>
<evidence type="ECO:0000313" key="2">
    <source>
        <dbReference type="EMBL" id="SHL34821.1"/>
    </source>
</evidence>